<dbReference type="Proteomes" id="UP000463939">
    <property type="component" value="Chromosome"/>
</dbReference>
<feature type="domain" description="SpoVT-AbrB" evidence="2">
    <location>
        <begin position="1"/>
        <end position="50"/>
    </location>
</feature>
<accession>A0A809RL35</accession>
<organism evidence="3 4">
    <name type="scientific">Sulfuriferula nivalis</name>
    <dbReference type="NCBI Taxonomy" id="2675298"/>
    <lineage>
        <taxon>Bacteria</taxon>
        <taxon>Pseudomonadati</taxon>
        <taxon>Pseudomonadota</taxon>
        <taxon>Betaproteobacteria</taxon>
        <taxon>Nitrosomonadales</taxon>
        <taxon>Sulfuricellaceae</taxon>
        <taxon>Sulfuriferula</taxon>
    </lineage>
</organism>
<dbReference type="KEGG" id="sniv:SFSGTM_01990"/>
<keyword evidence="4" id="KW-1185">Reference proteome</keyword>
<gene>
    <name evidence="3" type="ORF">SFSGTM_01990</name>
</gene>
<dbReference type="AlphaFoldDB" id="A0A809RL35"/>
<dbReference type="EMBL" id="AP021881">
    <property type="protein sequence ID" value="BBO99490.1"/>
    <property type="molecule type" value="Genomic_DNA"/>
</dbReference>
<evidence type="ECO:0000313" key="3">
    <source>
        <dbReference type="EMBL" id="BBO99490.1"/>
    </source>
</evidence>
<evidence type="ECO:0000313" key="4">
    <source>
        <dbReference type="Proteomes" id="UP000463939"/>
    </source>
</evidence>
<dbReference type="InterPro" id="IPR007159">
    <property type="entry name" value="SpoVT-AbrB_dom"/>
</dbReference>
<evidence type="ECO:0000256" key="1">
    <source>
        <dbReference type="PROSITE-ProRule" id="PRU01076"/>
    </source>
</evidence>
<dbReference type="InterPro" id="IPR037914">
    <property type="entry name" value="SpoVT-AbrB_sf"/>
</dbReference>
<dbReference type="Pfam" id="PF04014">
    <property type="entry name" value="MazE_antitoxin"/>
    <property type="match status" value="1"/>
</dbReference>
<dbReference type="RefSeq" id="WP_162083534.1">
    <property type="nucleotide sequence ID" value="NZ_AP021881.1"/>
</dbReference>
<protein>
    <recommendedName>
        <fullName evidence="2">SpoVT-AbrB domain-containing protein</fullName>
    </recommendedName>
</protein>
<proteinExistence type="predicted"/>
<dbReference type="PROSITE" id="PS51740">
    <property type="entry name" value="SPOVT_ABRB"/>
    <property type="match status" value="1"/>
</dbReference>
<reference evidence="4" key="1">
    <citation type="submission" date="2019-11" db="EMBL/GenBank/DDBJ databases">
        <title>Isolation and characterization of a novel species in the genus Sulfuriferula.</title>
        <authorList>
            <person name="Mochizuki J."/>
            <person name="Kojima H."/>
            <person name="Fukui M."/>
        </authorList>
    </citation>
    <scope>NUCLEOTIDE SEQUENCE [LARGE SCALE GENOMIC DNA]</scope>
    <source>
        <strain evidence="4">SGTM</strain>
    </source>
</reference>
<dbReference type="GO" id="GO:0003677">
    <property type="term" value="F:DNA binding"/>
    <property type="evidence" value="ECO:0007669"/>
    <property type="project" value="UniProtKB-UniRule"/>
</dbReference>
<sequence length="88" mass="9869">MSQVKLREKGQVTIPAELLQEWSRKNHVSTNDTIEATLANGVLMLIPKKRHVAKRDIMSFAGTGKGLWGSSVEEVDATLKKIHNSWTR</sequence>
<evidence type="ECO:0000259" key="2">
    <source>
        <dbReference type="PROSITE" id="PS51740"/>
    </source>
</evidence>
<keyword evidence="1" id="KW-0238">DNA-binding</keyword>
<dbReference type="SUPFAM" id="SSF89447">
    <property type="entry name" value="AbrB/MazE/MraZ-like"/>
    <property type="match status" value="1"/>
</dbReference>
<name>A0A809RL35_9PROT</name>